<feature type="transmembrane region" description="Helical" evidence="1">
    <location>
        <begin position="115"/>
        <end position="135"/>
    </location>
</feature>
<evidence type="ECO:0000313" key="2">
    <source>
        <dbReference type="EMBL" id="SIS74384.1"/>
    </source>
</evidence>
<feature type="transmembrane region" description="Helical" evidence="1">
    <location>
        <begin position="259"/>
        <end position="277"/>
    </location>
</feature>
<feature type="transmembrane region" description="Helical" evidence="1">
    <location>
        <begin position="397"/>
        <end position="416"/>
    </location>
</feature>
<dbReference type="STRING" id="80876.SAMN05421779_103388"/>
<gene>
    <name evidence="2" type="ORF">SAMN05421779_103388</name>
</gene>
<keyword evidence="1" id="KW-1133">Transmembrane helix</keyword>
<name>A0A1N7LKR5_9PROT</name>
<evidence type="ECO:0000313" key="3">
    <source>
        <dbReference type="Proteomes" id="UP000185678"/>
    </source>
</evidence>
<feature type="transmembrane region" description="Helical" evidence="1">
    <location>
        <begin position="182"/>
        <end position="204"/>
    </location>
</feature>
<feature type="transmembrane region" description="Helical" evidence="1">
    <location>
        <begin position="61"/>
        <end position="79"/>
    </location>
</feature>
<proteinExistence type="predicted"/>
<keyword evidence="1" id="KW-0472">Membrane</keyword>
<sequence>MSLILIFLYSLLVTLTDLLSAVLYAHNPLSEGIAVLRYSRDGLMVLLALWGIFHAWRAGKVFTLAVLYVGFIAAYGVIATDDVDMLLLVGSAVKLALPVMLVAAGYGALRTPGRLQAYAVFAAGLAMVSTLFGAWDIRHTDFWVETVQYGHYLNGIKGIVTGFDWYYVLPFNFFGYEYARRAAGLVAAPLAQGSFVAVGAMLGFAALQRKSFGLALLVLLVGMVGVWQSGTRGAMLVLVIALPVFLVLSGRGGAGFRNFAVLFGLLLGSYEGLQFVLSYTVNLQDGSTIGHVEALQKNITDLPQVILFGPGLGASGALAADLGLELAGGGEGAIFAITYQLGVPAALVFLLWYGVITRRCIATFRQHSATVTGDLALACGALSIGMVTTFISSDHLFSLSGLGLFWIVLGGVMAQYTAPVVGATSDETVGQEVAA</sequence>
<keyword evidence="3" id="KW-1185">Reference proteome</keyword>
<accession>A0A1N7LKR5</accession>
<dbReference type="EMBL" id="FTOA01000003">
    <property type="protein sequence ID" value="SIS74384.1"/>
    <property type="molecule type" value="Genomic_DNA"/>
</dbReference>
<keyword evidence="1" id="KW-0812">Transmembrane</keyword>
<feature type="transmembrane region" description="Helical" evidence="1">
    <location>
        <begin position="234"/>
        <end position="252"/>
    </location>
</feature>
<dbReference type="OrthoDB" id="8478596at2"/>
<reference evidence="2 3" key="1">
    <citation type="submission" date="2017-01" db="EMBL/GenBank/DDBJ databases">
        <authorList>
            <person name="Mah S.A."/>
            <person name="Swanson W.J."/>
            <person name="Moy G.W."/>
            <person name="Vacquier V.D."/>
        </authorList>
    </citation>
    <scope>NUCLEOTIDE SEQUENCE [LARGE SCALE GENOMIC DNA]</scope>
    <source>
        <strain evidence="2 3">DSM 11589</strain>
    </source>
</reference>
<feature type="transmembrane region" description="Helical" evidence="1">
    <location>
        <begin position="333"/>
        <end position="356"/>
    </location>
</feature>
<feature type="transmembrane region" description="Helical" evidence="1">
    <location>
        <begin position="85"/>
        <end position="108"/>
    </location>
</feature>
<feature type="transmembrane region" description="Helical" evidence="1">
    <location>
        <begin position="368"/>
        <end position="391"/>
    </location>
</feature>
<dbReference type="Proteomes" id="UP000185678">
    <property type="component" value="Unassembled WGS sequence"/>
</dbReference>
<organism evidence="2 3">
    <name type="scientific">Insolitispirillum peregrinum</name>
    <dbReference type="NCBI Taxonomy" id="80876"/>
    <lineage>
        <taxon>Bacteria</taxon>
        <taxon>Pseudomonadati</taxon>
        <taxon>Pseudomonadota</taxon>
        <taxon>Alphaproteobacteria</taxon>
        <taxon>Rhodospirillales</taxon>
        <taxon>Novispirillaceae</taxon>
        <taxon>Insolitispirillum</taxon>
    </lineage>
</organism>
<feature type="transmembrane region" description="Helical" evidence="1">
    <location>
        <begin position="211"/>
        <end position="228"/>
    </location>
</feature>
<protein>
    <submittedName>
        <fullName evidence="2">D-xylose transport system permease protein</fullName>
    </submittedName>
</protein>
<dbReference type="RefSeq" id="WP_076400046.1">
    <property type="nucleotide sequence ID" value="NZ_FTOA01000003.1"/>
</dbReference>
<evidence type="ECO:0000256" key="1">
    <source>
        <dbReference type="SAM" id="Phobius"/>
    </source>
</evidence>
<dbReference type="AlphaFoldDB" id="A0A1N7LKR5"/>